<organism evidence="6 7">
    <name type="scientific">Zooshikella ganghwensis</name>
    <dbReference type="NCBI Taxonomy" id="202772"/>
    <lineage>
        <taxon>Bacteria</taxon>
        <taxon>Pseudomonadati</taxon>
        <taxon>Pseudomonadota</taxon>
        <taxon>Gammaproteobacteria</taxon>
        <taxon>Oceanospirillales</taxon>
        <taxon>Zooshikellaceae</taxon>
        <taxon>Zooshikella</taxon>
    </lineage>
</organism>
<comment type="caution">
    <text evidence="6">The sequence shown here is derived from an EMBL/GenBank/DDBJ whole genome shotgun (WGS) entry which is preliminary data.</text>
</comment>
<dbReference type="InterPro" id="IPR029044">
    <property type="entry name" value="Nucleotide-diphossugar_trans"/>
</dbReference>
<dbReference type="InterPro" id="IPR050834">
    <property type="entry name" value="Glycosyltransf_2"/>
</dbReference>
<evidence type="ECO:0000256" key="2">
    <source>
        <dbReference type="ARBA" id="ARBA00022676"/>
    </source>
</evidence>
<comment type="similarity">
    <text evidence="1">Belongs to the glycosyltransferase 2 family.</text>
</comment>
<dbReference type="Proteomes" id="UP000257039">
    <property type="component" value="Unassembled WGS sequence"/>
</dbReference>
<dbReference type="Pfam" id="PF00535">
    <property type="entry name" value="Glycos_transf_2"/>
    <property type="match status" value="1"/>
</dbReference>
<evidence type="ECO:0000256" key="3">
    <source>
        <dbReference type="ARBA" id="ARBA00022679"/>
    </source>
</evidence>
<dbReference type="EMBL" id="NDXW01000001">
    <property type="protein sequence ID" value="RDH43160.1"/>
    <property type="molecule type" value="Genomic_DNA"/>
</dbReference>
<dbReference type="PANTHER" id="PTHR43685:SF5">
    <property type="entry name" value="GLYCOSYLTRANSFERASE EPSE-RELATED"/>
    <property type="match status" value="1"/>
</dbReference>
<dbReference type="InterPro" id="IPR001173">
    <property type="entry name" value="Glyco_trans_2-like"/>
</dbReference>
<dbReference type="AlphaFoldDB" id="A0A4P9VM30"/>
<keyword evidence="2" id="KW-0328">Glycosyltransferase</keyword>
<keyword evidence="4" id="KW-1133">Transmembrane helix</keyword>
<keyword evidence="7" id="KW-1185">Reference proteome</keyword>
<keyword evidence="4" id="KW-0812">Transmembrane</keyword>
<dbReference type="Gene3D" id="3.90.550.10">
    <property type="entry name" value="Spore Coat Polysaccharide Biosynthesis Protein SpsA, Chain A"/>
    <property type="match status" value="1"/>
</dbReference>
<dbReference type="GO" id="GO:0016757">
    <property type="term" value="F:glycosyltransferase activity"/>
    <property type="evidence" value="ECO:0007669"/>
    <property type="project" value="UniProtKB-KW"/>
</dbReference>
<gene>
    <name evidence="6" type="ORF">B9G39_06705</name>
</gene>
<reference evidence="6 7" key="1">
    <citation type="submission" date="2017-04" db="EMBL/GenBank/DDBJ databases">
        <title>Draft genome sequence of Zooshikella ganghwensis VG4 isolated from Red Sea sediments.</title>
        <authorList>
            <person name="Rehman Z."/>
            <person name="Alam I."/>
            <person name="Kamau A."/>
            <person name="Bajic V."/>
            <person name="Leiknes T."/>
        </authorList>
    </citation>
    <scope>NUCLEOTIDE SEQUENCE [LARGE SCALE GENOMIC DNA]</scope>
    <source>
        <strain evidence="6 7">VG4</strain>
    </source>
</reference>
<proteinExistence type="inferred from homology"/>
<dbReference type="RefSeq" id="WP_094786531.1">
    <property type="nucleotide sequence ID" value="NZ_NDXW01000001.1"/>
</dbReference>
<dbReference type="PANTHER" id="PTHR43685">
    <property type="entry name" value="GLYCOSYLTRANSFERASE"/>
    <property type="match status" value="1"/>
</dbReference>
<evidence type="ECO:0000313" key="7">
    <source>
        <dbReference type="Proteomes" id="UP000257039"/>
    </source>
</evidence>
<dbReference type="SUPFAM" id="SSF53448">
    <property type="entry name" value="Nucleotide-diphospho-sugar transferases"/>
    <property type="match status" value="1"/>
</dbReference>
<name>A0A4P9VM30_9GAMM</name>
<accession>A0A4P9VM30</accession>
<evidence type="ECO:0000256" key="4">
    <source>
        <dbReference type="SAM" id="Phobius"/>
    </source>
</evidence>
<keyword evidence="3 6" id="KW-0808">Transferase</keyword>
<sequence length="275" mass="32125">MEIVDQHRSRIAVLLTVYWNEDALKLENAIESVLNQHGVCVVCYLAIDGPVPKNIDQILTKYSDKIRVLRFEENRGLAKRLNDLLDAIDIKAFDFIARMDADDISTPDRFSKQVNYLNEHQDIDVLGTALVEIGEDGKKGFTKVLPACHEDLYYNFLFRCPVSHPTVMLRTRVFLGGYRYNERFLNTQDYELWMRLMADGFRFANLPDVCLRFSIGNGFYKRRGIRKVKNEIYVKVRAMFKLNLFSIKALIFIVAFFIIRVSPAFVQKIVYQRFR</sequence>
<protein>
    <submittedName>
        <fullName evidence="6">Glycosyltransferase</fullName>
    </submittedName>
</protein>
<evidence type="ECO:0000259" key="5">
    <source>
        <dbReference type="Pfam" id="PF00535"/>
    </source>
</evidence>
<feature type="domain" description="Glycosyltransferase 2-like" evidence="5">
    <location>
        <begin position="17"/>
        <end position="143"/>
    </location>
</feature>
<evidence type="ECO:0000313" key="6">
    <source>
        <dbReference type="EMBL" id="RDH43160.1"/>
    </source>
</evidence>
<keyword evidence="4" id="KW-0472">Membrane</keyword>
<evidence type="ECO:0000256" key="1">
    <source>
        <dbReference type="ARBA" id="ARBA00006739"/>
    </source>
</evidence>
<feature type="transmembrane region" description="Helical" evidence="4">
    <location>
        <begin position="245"/>
        <end position="266"/>
    </location>
</feature>